<protein>
    <recommendedName>
        <fullName evidence="3">Transposase</fullName>
    </recommendedName>
</protein>
<evidence type="ECO:0008006" key="3">
    <source>
        <dbReference type="Google" id="ProtNLM"/>
    </source>
</evidence>
<evidence type="ECO:0000313" key="2">
    <source>
        <dbReference type="Proteomes" id="UP001230328"/>
    </source>
</evidence>
<dbReference type="EMBL" id="JAUSZI010000002">
    <property type="protein sequence ID" value="MDQ1024957.1"/>
    <property type="molecule type" value="Genomic_DNA"/>
</dbReference>
<comment type="caution">
    <text evidence="1">The sequence shown here is derived from an EMBL/GenBank/DDBJ whole genome shotgun (WGS) entry which is preliminary data.</text>
</comment>
<name>A0ABU0SNA2_9ACTN</name>
<organism evidence="1 2">
    <name type="scientific">Streptomyces umbrinus</name>
    <dbReference type="NCBI Taxonomy" id="67370"/>
    <lineage>
        <taxon>Bacteria</taxon>
        <taxon>Bacillati</taxon>
        <taxon>Actinomycetota</taxon>
        <taxon>Actinomycetes</taxon>
        <taxon>Kitasatosporales</taxon>
        <taxon>Streptomycetaceae</taxon>
        <taxon>Streptomyces</taxon>
        <taxon>Streptomyces phaeochromogenes group</taxon>
    </lineage>
</organism>
<sequence length="63" mass="7512">MPGYESAHARRREWVRLRAHETVRKTRPALSRSRVVLRYVKYRTDQHPRRLRHQATTSKSASG</sequence>
<accession>A0ABU0SNA2</accession>
<gene>
    <name evidence="1" type="ORF">QF035_002539</name>
</gene>
<reference evidence="1 2" key="1">
    <citation type="submission" date="2023-07" db="EMBL/GenBank/DDBJ databases">
        <title>Comparative genomics of wheat-associated soil bacteria to identify genetic determinants of phenazine resistance.</title>
        <authorList>
            <person name="Mouncey N."/>
        </authorList>
    </citation>
    <scope>NUCLEOTIDE SEQUENCE [LARGE SCALE GENOMIC DNA]</scope>
    <source>
        <strain evidence="1 2">V2I4</strain>
    </source>
</reference>
<evidence type="ECO:0000313" key="1">
    <source>
        <dbReference type="EMBL" id="MDQ1024957.1"/>
    </source>
</evidence>
<keyword evidence="2" id="KW-1185">Reference proteome</keyword>
<proteinExistence type="predicted"/>
<dbReference type="Proteomes" id="UP001230328">
    <property type="component" value="Unassembled WGS sequence"/>
</dbReference>